<accession>A0A9Q0R1H4</accession>
<comment type="caution">
    <text evidence="1">The sequence shown here is derived from an EMBL/GenBank/DDBJ whole genome shotgun (WGS) entry which is preliminary data.</text>
</comment>
<reference evidence="1" key="1">
    <citation type="journal article" date="2023" name="Plant J.">
        <title>The genome of the king protea, Protea cynaroides.</title>
        <authorList>
            <person name="Chang J."/>
            <person name="Duong T.A."/>
            <person name="Schoeman C."/>
            <person name="Ma X."/>
            <person name="Roodt D."/>
            <person name="Barker N."/>
            <person name="Li Z."/>
            <person name="Van de Peer Y."/>
            <person name="Mizrachi E."/>
        </authorList>
    </citation>
    <scope>NUCLEOTIDE SEQUENCE</scope>
    <source>
        <tissue evidence="1">Young leaves</tissue>
    </source>
</reference>
<dbReference type="PANTHER" id="PTHR33116:SF78">
    <property type="entry name" value="OS12G0587133 PROTEIN"/>
    <property type="match status" value="1"/>
</dbReference>
<protein>
    <submittedName>
        <fullName evidence="1">Uncharacterized protein</fullName>
    </submittedName>
</protein>
<organism evidence="1 2">
    <name type="scientific">Protea cynaroides</name>
    <dbReference type="NCBI Taxonomy" id="273540"/>
    <lineage>
        <taxon>Eukaryota</taxon>
        <taxon>Viridiplantae</taxon>
        <taxon>Streptophyta</taxon>
        <taxon>Embryophyta</taxon>
        <taxon>Tracheophyta</taxon>
        <taxon>Spermatophyta</taxon>
        <taxon>Magnoliopsida</taxon>
        <taxon>Proteales</taxon>
        <taxon>Proteaceae</taxon>
        <taxon>Protea</taxon>
    </lineage>
</organism>
<dbReference type="Proteomes" id="UP001141806">
    <property type="component" value="Unassembled WGS sequence"/>
</dbReference>
<dbReference type="AlphaFoldDB" id="A0A9Q0R1H4"/>
<evidence type="ECO:0000313" key="1">
    <source>
        <dbReference type="EMBL" id="KAJ4979574.1"/>
    </source>
</evidence>
<keyword evidence="2" id="KW-1185">Reference proteome</keyword>
<evidence type="ECO:0000313" key="2">
    <source>
        <dbReference type="Proteomes" id="UP001141806"/>
    </source>
</evidence>
<proteinExistence type="predicted"/>
<dbReference type="OrthoDB" id="1938625at2759"/>
<gene>
    <name evidence="1" type="ORF">NE237_010354</name>
</gene>
<sequence>MLQGGYIYWSGLFRLPSKTIKALESLFASFLWSEPDGKSKMHLVSWKRICKPKFEGGMDIKRIKDMNKAKKFKLIWHIASGKDNLWMDWVKKTYLQVDSIRTVKSTSSCSWVWRAILMHRQQFSEKFIIKVGNGGFGRLWLDPWHLEGILGLKYGSSIIVECGFPKVAVIQVFIEDGTGCLRPFYSLMKLRKHGILFSQFRALLVLPLICVNGCPPLLAHFL</sequence>
<dbReference type="EMBL" id="JAMYWD010000002">
    <property type="protein sequence ID" value="KAJ4979574.1"/>
    <property type="molecule type" value="Genomic_DNA"/>
</dbReference>
<dbReference type="PANTHER" id="PTHR33116">
    <property type="entry name" value="REVERSE TRANSCRIPTASE ZINC-BINDING DOMAIN-CONTAINING PROTEIN-RELATED-RELATED"/>
    <property type="match status" value="1"/>
</dbReference>
<name>A0A9Q0R1H4_9MAGN</name>